<dbReference type="PIRSF" id="PIRSF036599">
    <property type="entry name" value="AtpPhos"/>
    <property type="match status" value="1"/>
</dbReference>
<dbReference type="EMBL" id="CP034086">
    <property type="protein sequence ID" value="AZG75335.1"/>
    <property type="molecule type" value="Genomic_DNA"/>
</dbReference>
<comment type="subcellular location">
    <subcellularLocation>
        <location evidence="1">Cytoplasm</location>
    </subcellularLocation>
</comment>
<feature type="domain" description="Aminoglycoside phosphotransferase" evidence="11">
    <location>
        <begin position="182"/>
        <end position="432"/>
    </location>
</feature>
<dbReference type="Pfam" id="PF02367">
    <property type="entry name" value="TsaE"/>
    <property type="match status" value="1"/>
</dbReference>
<dbReference type="RefSeq" id="WP_124737234.1">
    <property type="nucleotide sequence ID" value="NZ_CP034086.1"/>
</dbReference>
<dbReference type="NCBIfam" id="TIGR00150">
    <property type="entry name" value="T6A_YjeE"/>
    <property type="match status" value="1"/>
</dbReference>
<evidence type="ECO:0000256" key="6">
    <source>
        <dbReference type="ARBA" id="ARBA00022723"/>
    </source>
</evidence>
<dbReference type="InterPro" id="IPR003442">
    <property type="entry name" value="T6A_TsaE"/>
</dbReference>
<dbReference type="SUPFAM" id="SSF52540">
    <property type="entry name" value="P-loop containing nucleoside triphosphate hydrolases"/>
    <property type="match status" value="1"/>
</dbReference>
<evidence type="ECO:0000259" key="11">
    <source>
        <dbReference type="Pfam" id="PF01636"/>
    </source>
</evidence>
<dbReference type="InterPro" id="IPR027417">
    <property type="entry name" value="P-loop_NTPase"/>
</dbReference>
<evidence type="ECO:0000313" key="13">
    <source>
        <dbReference type="Proteomes" id="UP000273982"/>
    </source>
</evidence>
<evidence type="ECO:0000256" key="3">
    <source>
        <dbReference type="ARBA" id="ARBA00019010"/>
    </source>
</evidence>
<keyword evidence="9" id="KW-0460">Magnesium</keyword>
<dbReference type="InterPro" id="IPR002575">
    <property type="entry name" value="Aminoglycoside_PTrfase"/>
</dbReference>
<dbReference type="GO" id="GO:0002949">
    <property type="term" value="P:tRNA threonylcarbamoyladenosine modification"/>
    <property type="evidence" value="ECO:0007669"/>
    <property type="project" value="InterPro"/>
</dbReference>
<name>A0A3G8M1V1_9HYPH</name>
<keyword evidence="4" id="KW-0963">Cytoplasm</keyword>
<dbReference type="InterPro" id="IPR011009">
    <property type="entry name" value="Kinase-like_dom_sf"/>
</dbReference>
<dbReference type="PANTHER" id="PTHR33540">
    <property type="entry name" value="TRNA THREONYLCARBAMOYLADENOSINE BIOSYNTHESIS PROTEIN TSAE"/>
    <property type="match status" value="1"/>
</dbReference>
<dbReference type="KEGG" id="mros:EHO51_00445"/>
<proteinExistence type="inferred from homology"/>
<dbReference type="Gene3D" id="3.40.50.300">
    <property type="entry name" value="P-loop containing nucleotide triphosphate hydrolases"/>
    <property type="match status" value="1"/>
</dbReference>
<evidence type="ECO:0000256" key="10">
    <source>
        <dbReference type="ARBA" id="ARBA00032441"/>
    </source>
</evidence>
<evidence type="ECO:0000313" key="12">
    <source>
        <dbReference type="EMBL" id="AZG75335.1"/>
    </source>
</evidence>
<evidence type="ECO:0000256" key="2">
    <source>
        <dbReference type="ARBA" id="ARBA00007599"/>
    </source>
</evidence>
<dbReference type="Proteomes" id="UP000273982">
    <property type="component" value="Chromosome"/>
</dbReference>
<accession>A0A3G8M1V1</accession>
<keyword evidence="6" id="KW-0479">Metal-binding</keyword>
<sequence>MSEEAAPKAVWRLDVASEAETIELAQELSTLVRNGDAVMLSGDLGAGKTTFARAMIRALVEDPRLEAPSPTFTLMQVYEGAGNRVVHADFYRLENTGELEGLGWEEATDDAIVLVEWAERAREALSPDRLEVRLSFVDGDNREARRFTISGYGGFVSRLASFKALRELLRKAGWAHAKRHFLQGDASTRAYERLEKENGQRAILMISPARPDGPPIRFGKSYSAIARLAENVVPFVAMSQGLRGVGLSAPEVYAKDVDAGLLIIEDLGGEGVVDGSGPIVERYLEAAGALAYLHAQRLPDVIAVEGDGDYHIPPYDIDALLIEVELLADWYLTRQKASVSSGAKAIFLNLWRQALVDVAGAGPTWTPTWTLRDYHSPNLLWLAQRNGLARIGILDFQDCVLGHPAYDVASLGQDARVDVPDDLELKLLAHYAKLRRDADSAFDMAAFARAYAILAAQRATKILGIFARLDQRDGKPQYLAHLPRVESYLKKSLRHPALADIRAWYEANIPGLFRDA</sequence>
<evidence type="ECO:0000256" key="8">
    <source>
        <dbReference type="ARBA" id="ARBA00022840"/>
    </source>
</evidence>
<dbReference type="Pfam" id="PF01636">
    <property type="entry name" value="APH"/>
    <property type="match status" value="1"/>
</dbReference>
<dbReference type="SUPFAM" id="SSF56112">
    <property type="entry name" value="Protein kinase-like (PK-like)"/>
    <property type="match status" value="1"/>
</dbReference>
<evidence type="ECO:0000256" key="7">
    <source>
        <dbReference type="ARBA" id="ARBA00022741"/>
    </source>
</evidence>
<dbReference type="GO" id="GO:0005737">
    <property type="term" value="C:cytoplasm"/>
    <property type="evidence" value="ECO:0007669"/>
    <property type="project" value="UniProtKB-SubCell"/>
</dbReference>
<dbReference type="GO" id="GO:0046872">
    <property type="term" value="F:metal ion binding"/>
    <property type="evidence" value="ECO:0007669"/>
    <property type="project" value="UniProtKB-KW"/>
</dbReference>
<keyword evidence="5" id="KW-0819">tRNA processing</keyword>
<keyword evidence="12" id="KW-0808">Transferase</keyword>
<organism evidence="12 13">
    <name type="scientific">Methylocystis rosea</name>
    <dbReference type="NCBI Taxonomy" id="173366"/>
    <lineage>
        <taxon>Bacteria</taxon>
        <taxon>Pseudomonadati</taxon>
        <taxon>Pseudomonadota</taxon>
        <taxon>Alphaproteobacteria</taxon>
        <taxon>Hyphomicrobiales</taxon>
        <taxon>Methylocystaceae</taxon>
        <taxon>Methylocystis</taxon>
    </lineage>
</organism>
<keyword evidence="7" id="KW-0547">Nucleotide-binding</keyword>
<dbReference type="Gene3D" id="3.30.200.20">
    <property type="entry name" value="Phosphorylase Kinase, domain 1"/>
    <property type="match status" value="1"/>
</dbReference>
<evidence type="ECO:0000256" key="1">
    <source>
        <dbReference type="ARBA" id="ARBA00004496"/>
    </source>
</evidence>
<dbReference type="Gene3D" id="3.90.1200.10">
    <property type="match status" value="1"/>
</dbReference>
<evidence type="ECO:0000256" key="9">
    <source>
        <dbReference type="ARBA" id="ARBA00022842"/>
    </source>
</evidence>
<gene>
    <name evidence="12" type="primary">tsaE</name>
    <name evidence="12" type="ORF">EHO51_00445</name>
</gene>
<dbReference type="InterPro" id="IPR012180">
    <property type="entry name" value="Bifunc_ATPase/PTrfase"/>
</dbReference>
<dbReference type="AlphaFoldDB" id="A0A3G8M1V1"/>
<protein>
    <recommendedName>
        <fullName evidence="3">tRNA threonylcarbamoyladenosine biosynthesis protein TsaE</fullName>
    </recommendedName>
    <alternativeName>
        <fullName evidence="10">t(6)A37 threonylcarbamoyladenosine biosynthesis protein TsaE</fullName>
    </alternativeName>
</protein>
<reference evidence="12 13" key="1">
    <citation type="submission" date="2018-11" db="EMBL/GenBank/DDBJ databases">
        <title>Genome squencing of methanotrophic bacteria isolated from alkaline groundwater in Korea.</title>
        <authorList>
            <person name="Nguyen L.N."/>
        </authorList>
    </citation>
    <scope>NUCLEOTIDE SEQUENCE [LARGE SCALE GENOMIC DNA]</scope>
    <source>
        <strain evidence="12 13">GW6</strain>
    </source>
</reference>
<dbReference type="GO" id="GO:0016740">
    <property type="term" value="F:transferase activity"/>
    <property type="evidence" value="ECO:0007669"/>
    <property type="project" value="UniProtKB-KW"/>
</dbReference>
<keyword evidence="8" id="KW-0067">ATP-binding</keyword>
<evidence type="ECO:0000256" key="5">
    <source>
        <dbReference type="ARBA" id="ARBA00022694"/>
    </source>
</evidence>
<comment type="similarity">
    <text evidence="2">Belongs to the TsaE family.</text>
</comment>
<dbReference type="GO" id="GO:0005524">
    <property type="term" value="F:ATP binding"/>
    <property type="evidence" value="ECO:0007669"/>
    <property type="project" value="UniProtKB-KW"/>
</dbReference>
<evidence type="ECO:0000256" key="4">
    <source>
        <dbReference type="ARBA" id="ARBA00022490"/>
    </source>
</evidence>
<dbReference type="PANTHER" id="PTHR33540:SF2">
    <property type="entry name" value="TRNA THREONYLCARBAMOYLADENOSINE BIOSYNTHESIS PROTEIN TSAE"/>
    <property type="match status" value="1"/>
</dbReference>